<dbReference type="InterPro" id="IPR052820">
    <property type="entry name" value="PhiA_domain"/>
</dbReference>
<sequence length="198" mass="21296">MKSARAILFAAVAAALPSPVPNGNGLQGTPENPLKFSAQALRSASPIHYATVNAHGKAFWIGKDAKTYNPLDNNTCTVDTNTTTFSYINGQGQVSLSTQVPGGQQIYVKDDGQLRFTGPHSVATDGNATFTGFGIAYDAKLQFENSDWLACLGGSISPANFQIYAASRVPVDRIPEDCLSFIWHDVYNQNATAAWQYE</sequence>
<protein>
    <submittedName>
        <fullName evidence="2">Uncharacterized protein</fullName>
    </submittedName>
</protein>
<dbReference type="PANTHER" id="PTHR42047:SF1">
    <property type="entry name" value="PROTEIN, PUTATIVE (AFU_ORTHOLOGUE AFUA_6G03560)-RELATED"/>
    <property type="match status" value="1"/>
</dbReference>
<dbReference type="Proteomes" id="UP000033647">
    <property type="component" value="Unassembled WGS sequence"/>
</dbReference>
<organism evidence="2 3">
    <name type="scientific">Zymoseptoria brevis</name>
    <dbReference type="NCBI Taxonomy" id="1047168"/>
    <lineage>
        <taxon>Eukaryota</taxon>
        <taxon>Fungi</taxon>
        <taxon>Dikarya</taxon>
        <taxon>Ascomycota</taxon>
        <taxon>Pezizomycotina</taxon>
        <taxon>Dothideomycetes</taxon>
        <taxon>Dothideomycetidae</taxon>
        <taxon>Mycosphaerellales</taxon>
        <taxon>Mycosphaerellaceae</taxon>
        <taxon>Zymoseptoria</taxon>
    </lineage>
</organism>
<name>A0A0F4GA10_9PEZI</name>
<feature type="chain" id="PRO_5002468557" evidence="1">
    <location>
        <begin position="26"/>
        <end position="198"/>
    </location>
</feature>
<comment type="caution">
    <text evidence="2">The sequence shown here is derived from an EMBL/GenBank/DDBJ whole genome shotgun (WGS) entry which is preliminary data.</text>
</comment>
<feature type="signal peptide" evidence="1">
    <location>
        <begin position="1"/>
        <end position="25"/>
    </location>
</feature>
<keyword evidence="3" id="KW-1185">Reference proteome</keyword>
<dbReference type="PANTHER" id="PTHR42047">
    <property type="entry name" value="PROTEIN, PUTATIVE (AFU_ORTHOLOGUE AFUA_6G03560)-RELATED"/>
    <property type="match status" value="1"/>
</dbReference>
<proteinExistence type="predicted"/>
<dbReference type="AlphaFoldDB" id="A0A0F4GA10"/>
<dbReference type="EMBL" id="LAFY01004165">
    <property type="protein sequence ID" value="KJX94228.1"/>
    <property type="molecule type" value="Genomic_DNA"/>
</dbReference>
<keyword evidence="1" id="KW-0732">Signal</keyword>
<evidence type="ECO:0000313" key="3">
    <source>
        <dbReference type="Proteomes" id="UP000033647"/>
    </source>
</evidence>
<accession>A0A0F4GA10</accession>
<reference evidence="2 3" key="1">
    <citation type="submission" date="2015-03" db="EMBL/GenBank/DDBJ databases">
        <title>RNA-seq based gene annotation and comparative genomics of four Zymoseptoria species reveal species-specific pathogenicity related genes and transposable element activity.</title>
        <authorList>
            <person name="Grandaubert J."/>
            <person name="Bhattacharyya A."/>
            <person name="Stukenbrock E.H."/>
        </authorList>
    </citation>
    <scope>NUCLEOTIDE SEQUENCE [LARGE SCALE GENOMIC DNA]</scope>
    <source>
        <strain evidence="2 3">Zb18110</strain>
    </source>
</reference>
<dbReference type="OrthoDB" id="5430620at2759"/>
<evidence type="ECO:0000256" key="1">
    <source>
        <dbReference type="SAM" id="SignalP"/>
    </source>
</evidence>
<evidence type="ECO:0000313" key="2">
    <source>
        <dbReference type="EMBL" id="KJX94228.1"/>
    </source>
</evidence>
<gene>
    <name evidence="2" type="ORF">TI39_contig4206g00008</name>
</gene>